<dbReference type="STRING" id="407821.A0A087UB94"/>
<proteinExistence type="inferred from homology"/>
<keyword evidence="7" id="KW-1185">Reference proteome</keyword>
<dbReference type="Proteomes" id="UP000054359">
    <property type="component" value="Unassembled WGS sequence"/>
</dbReference>
<feature type="domain" description="AAA+ ATPase" evidence="5">
    <location>
        <begin position="292"/>
        <end position="429"/>
    </location>
</feature>
<evidence type="ECO:0000256" key="4">
    <source>
        <dbReference type="RuleBase" id="RU003651"/>
    </source>
</evidence>
<feature type="domain" description="AAA+ ATPase" evidence="5">
    <location>
        <begin position="5"/>
        <end position="115"/>
    </location>
</feature>
<dbReference type="InterPro" id="IPR003593">
    <property type="entry name" value="AAA+_ATPase"/>
</dbReference>
<dbReference type="InterPro" id="IPR050168">
    <property type="entry name" value="AAA_ATPase_domain"/>
</dbReference>
<dbReference type="AlphaFoldDB" id="A0A087UB94"/>
<dbReference type="Gene3D" id="3.40.50.300">
    <property type="entry name" value="P-loop containing nucleotide triphosphate hydrolases"/>
    <property type="match status" value="2"/>
</dbReference>
<dbReference type="Pfam" id="PF00004">
    <property type="entry name" value="AAA"/>
    <property type="match status" value="2"/>
</dbReference>
<dbReference type="GO" id="GO:0005634">
    <property type="term" value="C:nucleus"/>
    <property type="evidence" value="ECO:0007669"/>
    <property type="project" value="TreeGrafter"/>
</dbReference>
<dbReference type="GO" id="GO:0003723">
    <property type="term" value="F:RNA binding"/>
    <property type="evidence" value="ECO:0007669"/>
    <property type="project" value="TreeGrafter"/>
</dbReference>
<dbReference type="Pfam" id="PF17862">
    <property type="entry name" value="AAA_lid_3"/>
    <property type="match status" value="2"/>
</dbReference>
<reference evidence="6 7" key="1">
    <citation type="submission" date="2013-11" db="EMBL/GenBank/DDBJ databases">
        <title>Genome sequencing of Stegodyphus mimosarum.</title>
        <authorList>
            <person name="Bechsgaard J."/>
        </authorList>
    </citation>
    <scope>NUCLEOTIDE SEQUENCE [LARGE SCALE GENOMIC DNA]</scope>
</reference>
<dbReference type="GO" id="GO:0005524">
    <property type="term" value="F:ATP binding"/>
    <property type="evidence" value="ECO:0007669"/>
    <property type="project" value="UniProtKB-KW"/>
</dbReference>
<evidence type="ECO:0000259" key="5">
    <source>
        <dbReference type="SMART" id="SM00382"/>
    </source>
</evidence>
<dbReference type="InterPro" id="IPR041569">
    <property type="entry name" value="AAA_lid_3"/>
</dbReference>
<feature type="non-terminal residue" evidence="6">
    <location>
        <position position="544"/>
    </location>
</feature>
<protein>
    <submittedName>
        <fullName evidence="6">Nuclear valosin-containing protein-like protein</fullName>
    </submittedName>
</protein>
<dbReference type="PANTHER" id="PTHR23077">
    <property type="entry name" value="AAA-FAMILY ATPASE"/>
    <property type="match status" value="1"/>
</dbReference>
<evidence type="ECO:0000256" key="3">
    <source>
        <dbReference type="ARBA" id="ARBA00022840"/>
    </source>
</evidence>
<keyword evidence="2 4" id="KW-0547">Nucleotide-binding</keyword>
<gene>
    <name evidence="6" type="ORF">X975_11639</name>
</gene>
<keyword evidence="3 4" id="KW-0067">ATP-binding</keyword>
<dbReference type="Gene3D" id="1.10.8.60">
    <property type="match status" value="2"/>
</dbReference>
<dbReference type="InterPro" id="IPR003960">
    <property type="entry name" value="ATPase_AAA_CS"/>
</dbReference>
<dbReference type="GO" id="GO:0016887">
    <property type="term" value="F:ATP hydrolysis activity"/>
    <property type="evidence" value="ECO:0007669"/>
    <property type="project" value="InterPro"/>
</dbReference>
<dbReference type="EMBL" id="KK119083">
    <property type="protein sequence ID" value="KFM74633.1"/>
    <property type="molecule type" value="Genomic_DNA"/>
</dbReference>
<dbReference type="InterPro" id="IPR003959">
    <property type="entry name" value="ATPase_AAA_core"/>
</dbReference>
<dbReference type="InterPro" id="IPR027417">
    <property type="entry name" value="P-loop_NTPase"/>
</dbReference>
<dbReference type="SMART" id="SM00382">
    <property type="entry name" value="AAA"/>
    <property type="match status" value="2"/>
</dbReference>
<dbReference type="GO" id="GO:1990275">
    <property type="term" value="F:preribosome binding"/>
    <property type="evidence" value="ECO:0007669"/>
    <property type="project" value="TreeGrafter"/>
</dbReference>
<dbReference type="SUPFAM" id="SSF52540">
    <property type="entry name" value="P-loop containing nucleoside triphosphate hydrolases"/>
    <property type="match status" value="2"/>
</dbReference>
<sequence>MQLPFLEVAATELVSGISGQSESKIRDIFDEAIKSAPCILFIDEIDAVCPKRDTSDRGMERRMVAQFLKCLDELNEKDVTSHVMVIGATNRPDSIDPALRRGGRFDRELAIGMPDEKARYQILQVLCKKLKLPPDFDFHWVAHRTPGYVGADLKSLITEAVEVGIWRMYKKYISLNYIQAKRGNSNISGSSSVEDQLNFDTEDLSLEAAQFWFKSNYNVPEEERKNLYFQMQDFQVALQNCVPYCKREGFATVPYVTWDDVGALEDIKKQLQDAIKAPVENRELYEKIGISSPKGILLYGPKGCGKTLLAKAIANECSINFLSVKGPELLNMYLGESEKAVRQCFQRARDSAPCVIFFDEFDALAPKRSSSNMNAAAQTVVTQLLTEMDGIGERKQVFVIGATNRIEKIDSAILRPGRLGIKIFVDIPSPEGRASILKSLTKNKTKPKIADEVDLKTLGLDPHCENFSGADLESLVIAAGAKALEEYKSSSSHEDIVELKMSHFEHAFKIVKPSITEKERDYFKEQFKIYGACTQDDRNMCENA</sequence>
<dbReference type="OrthoDB" id="27435at2759"/>
<keyword evidence="1" id="KW-0677">Repeat</keyword>
<dbReference type="OMA" id="ALLKWYN"/>
<comment type="similarity">
    <text evidence="4">Belongs to the AAA ATPase family.</text>
</comment>
<dbReference type="FunFam" id="3.40.50.300:FF:000018">
    <property type="entry name" value="Cell division control 48"/>
    <property type="match status" value="1"/>
</dbReference>
<dbReference type="PROSITE" id="PS00674">
    <property type="entry name" value="AAA"/>
    <property type="match status" value="2"/>
</dbReference>
<evidence type="ECO:0000256" key="2">
    <source>
        <dbReference type="ARBA" id="ARBA00022741"/>
    </source>
</evidence>
<name>A0A087UB94_STEMI</name>
<evidence type="ECO:0000256" key="1">
    <source>
        <dbReference type="ARBA" id="ARBA00022737"/>
    </source>
</evidence>
<evidence type="ECO:0000313" key="6">
    <source>
        <dbReference type="EMBL" id="KFM74633.1"/>
    </source>
</evidence>
<organism evidence="6 7">
    <name type="scientific">Stegodyphus mimosarum</name>
    <name type="common">African social velvet spider</name>
    <dbReference type="NCBI Taxonomy" id="407821"/>
    <lineage>
        <taxon>Eukaryota</taxon>
        <taxon>Metazoa</taxon>
        <taxon>Ecdysozoa</taxon>
        <taxon>Arthropoda</taxon>
        <taxon>Chelicerata</taxon>
        <taxon>Arachnida</taxon>
        <taxon>Araneae</taxon>
        <taxon>Araneomorphae</taxon>
        <taxon>Entelegynae</taxon>
        <taxon>Eresoidea</taxon>
        <taxon>Eresidae</taxon>
        <taxon>Stegodyphus</taxon>
    </lineage>
</organism>
<dbReference type="CDD" id="cd19511">
    <property type="entry name" value="RecA-like_CDC48_r2-like"/>
    <property type="match status" value="1"/>
</dbReference>
<evidence type="ECO:0000313" key="7">
    <source>
        <dbReference type="Proteomes" id="UP000054359"/>
    </source>
</evidence>
<dbReference type="GO" id="GO:0042254">
    <property type="term" value="P:ribosome biogenesis"/>
    <property type="evidence" value="ECO:0007669"/>
    <property type="project" value="TreeGrafter"/>
</dbReference>
<accession>A0A087UB94</accession>
<dbReference type="PANTHER" id="PTHR23077:SF171">
    <property type="entry name" value="NUCLEAR VALOSIN-CONTAINING PROTEIN-LIKE"/>
    <property type="match status" value="1"/>
</dbReference>